<dbReference type="PANTHER" id="PTHR38248">
    <property type="entry name" value="FUNK1 6"/>
    <property type="match status" value="1"/>
</dbReference>
<dbReference type="PROSITE" id="PS00109">
    <property type="entry name" value="PROTEIN_KINASE_TYR"/>
    <property type="match status" value="1"/>
</dbReference>
<evidence type="ECO:0000313" key="4">
    <source>
        <dbReference type="Proteomes" id="UP000250043"/>
    </source>
</evidence>
<dbReference type="OrthoDB" id="5584477at2759"/>
<dbReference type="GO" id="GO:0004672">
    <property type="term" value="F:protein kinase activity"/>
    <property type="evidence" value="ECO:0007669"/>
    <property type="project" value="InterPro"/>
</dbReference>
<dbReference type="Proteomes" id="UP000250043">
    <property type="component" value="Unassembled WGS sequence"/>
</dbReference>
<gene>
    <name evidence="3" type="ORF">OBBRIDRAFT_221435</name>
</gene>
<evidence type="ECO:0000313" key="3">
    <source>
        <dbReference type="EMBL" id="OCH86548.1"/>
    </source>
</evidence>
<accession>A0A8E2DL67</accession>
<dbReference type="GO" id="GO:0005524">
    <property type="term" value="F:ATP binding"/>
    <property type="evidence" value="ECO:0007669"/>
    <property type="project" value="InterPro"/>
</dbReference>
<dbReference type="InterPro" id="IPR011009">
    <property type="entry name" value="Kinase-like_dom_sf"/>
</dbReference>
<dbReference type="Gene3D" id="1.10.510.10">
    <property type="entry name" value="Transferase(Phosphotransferase) domain 1"/>
    <property type="match status" value="1"/>
</dbReference>
<dbReference type="PROSITE" id="PS50011">
    <property type="entry name" value="PROTEIN_KINASE_DOM"/>
    <property type="match status" value="1"/>
</dbReference>
<dbReference type="PANTHER" id="PTHR38248:SF2">
    <property type="entry name" value="FUNK1 11"/>
    <property type="match status" value="1"/>
</dbReference>
<dbReference type="EMBL" id="KV722523">
    <property type="protein sequence ID" value="OCH86548.1"/>
    <property type="molecule type" value="Genomic_DNA"/>
</dbReference>
<feature type="domain" description="Protein kinase" evidence="2">
    <location>
        <begin position="1"/>
        <end position="293"/>
    </location>
</feature>
<keyword evidence="4" id="KW-1185">Reference proteome</keyword>
<dbReference type="InterPro" id="IPR000719">
    <property type="entry name" value="Prot_kinase_dom"/>
</dbReference>
<feature type="compositionally biased region" description="Polar residues" evidence="1">
    <location>
        <begin position="113"/>
        <end position="124"/>
    </location>
</feature>
<dbReference type="InterPro" id="IPR008266">
    <property type="entry name" value="Tyr_kinase_AS"/>
</dbReference>
<organism evidence="3 4">
    <name type="scientific">Obba rivulosa</name>
    <dbReference type="NCBI Taxonomy" id="1052685"/>
    <lineage>
        <taxon>Eukaryota</taxon>
        <taxon>Fungi</taxon>
        <taxon>Dikarya</taxon>
        <taxon>Basidiomycota</taxon>
        <taxon>Agaricomycotina</taxon>
        <taxon>Agaricomycetes</taxon>
        <taxon>Polyporales</taxon>
        <taxon>Gelatoporiaceae</taxon>
        <taxon>Obba</taxon>
    </lineage>
</organism>
<evidence type="ECO:0000256" key="1">
    <source>
        <dbReference type="SAM" id="MobiDB-lite"/>
    </source>
</evidence>
<proteinExistence type="predicted"/>
<dbReference type="Pfam" id="PF17667">
    <property type="entry name" value="Pkinase_fungal"/>
    <property type="match status" value="2"/>
</dbReference>
<name>A0A8E2DL67_9APHY</name>
<dbReference type="AlphaFoldDB" id="A0A8E2DL67"/>
<protein>
    <recommendedName>
        <fullName evidence="2">Protein kinase domain-containing protein</fullName>
    </recommendedName>
</protein>
<reference evidence="3 4" key="1">
    <citation type="submission" date="2016-07" db="EMBL/GenBank/DDBJ databases">
        <title>Draft genome of the white-rot fungus Obba rivulosa 3A-2.</title>
        <authorList>
            <consortium name="DOE Joint Genome Institute"/>
            <person name="Miettinen O."/>
            <person name="Riley R."/>
            <person name="Acob R."/>
            <person name="Barry K."/>
            <person name="Cullen D."/>
            <person name="De Vries R."/>
            <person name="Hainaut M."/>
            <person name="Hatakka A."/>
            <person name="Henrissat B."/>
            <person name="Hilden K."/>
            <person name="Kuo R."/>
            <person name="Labutti K."/>
            <person name="Lipzen A."/>
            <person name="Makela M.R."/>
            <person name="Sandor L."/>
            <person name="Spatafora J.W."/>
            <person name="Grigoriev I.V."/>
            <person name="Hibbett D.S."/>
        </authorList>
    </citation>
    <scope>NUCLEOTIDE SEQUENCE [LARGE SCALE GENOMIC DNA]</scope>
    <source>
        <strain evidence="3 4">3A-2</strain>
    </source>
</reference>
<dbReference type="SUPFAM" id="SSF56112">
    <property type="entry name" value="Protein kinase-like (PK-like)"/>
    <property type="match status" value="1"/>
</dbReference>
<feature type="region of interest" description="Disordered" evidence="1">
    <location>
        <begin position="87"/>
        <end position="124"/>
    </location>
</feature>
<evidence type="ECO:0000259" key="2">
    <source>
        <dbReference type="PROSITE" id="PS50011"/>
    </source>
</evidence>
<dbReference type="InterPro" id="IPR040976">
    <property type="entry name" value="Pkinase_fungal"/>
</dbReference>
<sequence length="293" mass="34181">MISETGSGDSIDEFKAIFIGVVQGHHWAWEVAGVLHRDISMENIMFYRSGSEVVGMLNDWDHAEEQCNLRQIKFDIVPARREVQKIDGVSNEQNTPNNAEIDCDPPQSKGKCSDNSTQTSESQLGTVKARYRAGTIPFMAIELLQAKSVYPFHRYRFDIESFCYVLVWFCLGFDPQKHTVAHIERWDHEDLMRNAWAKLRFLEDHRERKILWNRARSKKYLNLCKTWAVPISHMLCDVQERDRAIKHLIIEDYVSSPEQLSDKIGGWKREVASYEQAREQVITYEKVMNVLLR</sequence>